<feature type="non-terminal residue" evidence="1">
    <location>
        <position position="1"/>
    </location>
</feature>
<dbReference type="AlphaFoldDB" id="A0A8J2NVS1"/>
<evidence type="ECO:0000313" key="1">
    <source>
        <dbReference type="EMBL" id="CAG7716449.1"/>
    </source>
</evidence>
<accession>A0A8J2NVS1</accession>
<name>A0A8J2NVS1_9HEXA</name>
<sequence length="34" mass="4026">SGKTTETWRRGRYYDERRVYKNETRVGSGISCDV</sequence>
<reference evidence="1" key="1">
    <citation type="submission" date="2021-06" db="EMBL/GenBank/DDBJ databases">
        <authorList>
            <person name="Hodson N. C."/>
            <person name="Mongue J. A."/>
            <person name="Jaron S. K."/>
        </authorList>
    </citation>
    <scope>NUCLEOTIDE SEQUENCE</scope>
</reference>
<comment type="caution">
    <text evidence="1">The sequence shown here is derived from an EMBL/GenBank/DDBJ whole genome shotgun (WGS) entry which is preliminary data.</text>
</comment>
<protein>
    <submittedName>
        <fullName evidence="1">Uncharacterized protein</fullName>
    </submittedName>
</protein>
<keyword evidence="2" id="KW-1185">Reference proteome</keyword>
<gene>
    <name evidence="1" type="ORF">AFUS01_LOCUS5958</name>
</gene>
<dbReference type="Proteomes" id="UP000708208">
    <property type="component" value="Unassembled WGS sequence"/>
</dbReference>
<dbReference type="EMBL" id="CAJVCH010038566">
    <property type="protein sequence ID" value="CAG7716449.1"/>
    <property type="molecule type" value="Genomic_DNA"/>
</dbReference>
<proteinExistence type="predicted"/>
<evidence type="ECO:0000313" key="2">
    <source>
        <dbReference type="Proteomes" id="UP000708208"/>
    </source>
</evidence>
<organism evidence="1 2">
    <name type="scientific">Allacma fusca</name>
    <dbReference type="NCBI Taxonomy" id="39272"/>
    <lineage>
        <taxon>Eukaryota</taxon>
        <taxon>Metazoa</taxon>
        <taxon>Ecdysozoa</taxon>
        <taxon>Arthropoda</taxon>
        <taxon>Hexapoda</taxon>
        <taxon>Collembola</taxon>
        <taxon>Symphypleona</taxon>
        <taxon>Sminthuridae</taxon>
        <taxon>Allacma</taxon>
    </lineage>
</organism>